<evidence type="ECO:0000313" key="6">
    <source>
        <dbReference type="Proteomes" id="UP000013165"/>
    </source>
</evidence>
<dbReference type="EMBL" id="APLQ01000011">
    <property type="protein sequence ID" value="ENO15283.1"/>
    <property type="molecule type" value="Genomic_DNA"/>
</dbReference>
<dbReference type="Pfam" id="PF00563">
    <property type="entry name" value="EAL"/>
    <property type="match status" value="1"/>
</dbReference>
<reference evidence="5 6" key="1">
    <citation type="journal article" date="2013" name="Genome Announc.">
        <title>Genome Sequence of the Polycyclic Aromatic Hydrocarbon-Degrading Bacterium Strain Marinobacter nanhaiticus D15-8WT.</title>
        <authorList>
            <person name="Cui Z."/>
            <person name="Gao W."/>
            <person name="Li Q."/>
            <person name="Xu G."/>
            <person name="Zheng L."/>
        </authorList>
    </citation>
    <scope>NUCLEOTIDE SEQUENCE [LARGE SCALE GENOMIC DNA]</scope>
    <source>
        <strain evidence="5 6">D15-8W</strain>
    </source>
</reference>
<dbReference type="Pfam" id="PF00990">
    <property type="entry name" value="GGDEF"/>
    <property type="match status" value="1"/>
</dbReference>
<dbReference type="SUPFAM" id="SSF55073">
    <property type="entry name" value="Nucleotide cyclase"/>
    <property type="match status" value="1"/>
</dbReference>
<evidence type="ECO:0000313" key="5">
    <source>
        <dbReference type="EMBL" id="ENO15283.1"/>
    </source>
</evidence>
<dbReference type="InterPro" id="IPR029787">
    <property type="entry name" value="Nucleotide_cyclase"/>
</dbReference>
<keyword evidence="6" id="KW-1185">Reference proteome</keyword>
<evidence type="ECO:0000259" key="3">
    <source>
        <dbReference type="PROSITE" id="PS50885"/>
    </source>
</evidence>
<evidence type="ECO:0000259" key="4">
    <source>
        <dbReference type="PROSITE" id="PS50887"/>
    </source>
</evidence>
<feature type="domain" description="EAL" evidence="2">
    <location>
        <begin position="532"/>
        <end position="786"/>
    </location>
</feature>
<dbReference type="GO" id="GO:0016020">
    <property type="term" value="C:membrane"/>
    <property type="evidence" value="ECO:0007669"/>
    <property type="project" value="InterPro"/>
</dbReference>
<dbReference type="SMART" id="SM00052">
    <property type="entry name" value="EAL"/>
    <property type="match status" value="1"/>
</dbReference>
<gene>
    <name evidence="5" type="ORF">J057_08031</name>
</gene>
<dbReference type="GO" id="GO:0007165">
    <property type="term" value="P:signal transduction"/>
    <property type="evidence" value="ECO:0007669"/>
    <property type="project" value="InterPro"/>
</dbReference>
<dbReference type="InterPro" id="IPR050706">
    <property type="entry name" value="Cyclic-di-GMP_PDE-like"/>
</dbReference>
<dbReference type="PROSITE" id="PS50883">
    <property type="entry name" value="EAL"/>
    <property type="match status" value="1"/>
</dbReference>
<dbReference type="InterPro" id="IPR035919">
    <property type="entry name" value="EAL_sf"/>
</dbReference>
<comment type="caution">
    <text evidence="5">The sequence shown here is derived from an EMBL/GenBank/DDBJ whole genome shotgun (WGS) entry which is preliminary data.</text>
</comment>
<dbReference type="SMART" id="SM00267">
    <property type="entry name" value="GGDEF"/>
    <property type="match status" value="1"/>
</dbReference>
<dbReference type="CDD" id="cd01948">
    <property type="entry name" value="EAL"/>
    <property type="match status" value="1"/>
</dbReference>
<evidence type="ECO:0000259" key="2">
    <source>
        <dbReference type="PROSITE" id="PS50883"/>
    </source>
</evidence>
<feature type="domain" description="HAMP" evidence="3">
    <location>
        <begin position="308"/>
        <end position="360"/>
    </location>
</feature>
<dbReference type="Gene3D" id="6.10.340.10">
    <property type="match status" value="1"/>
</dbReference>
<dbReference type="InterPro" id="IPR001633">
    <property type="entry name" value="EAL_dom"/>
</dbReference>
<dbReference type="OrthoDB" id="9804951at2"/>
<dbReference type="PROSITE" id="PS50887">
    <property type="entry name" value="GGDEF"/>
    <property type="match status" value="1"/>
</dbReference>
<protein>
    <submittedName>
        <fullName evidence="5">EAL domain-containing protein</fullName>
    </submittedName>
</protein>
<dbReference type="SUPFAM" id="SSF141868">
    <property type="entry name" value="EAL domain-like"/>
    <property type="match status" value="1"/>
</dbReference>
<dbReference type="InterPro" id="IPR029150">
    <property type="entry name" value="dCache_3"/>
</dbReference>
<dbReference type="Proteomes" id="UP000013165">
    <property type="component" value="Unassembled WGS sequence"/>
</dbReference>
<dbReference type="InterPro" id="IPR043128">
    <property type="entry name" value="Rev_trsase/Diguanyl_cyclase"/>
</dbReference>
<keyword evidence="1" id="KW-0812">Transmembrane</keyword>
<dbReference type="eggNOG" id="COG5001">
    <property type="taxonomic scope" value="Bacteria"/>
</dbReference>
<name>N6X2J7_9GAMM</name>
<accession>N6X2J7</accession>
<dbReference type="Pfam" id="PF14827">
    <property type="entry name" value="dCache_3"/>
    <property type="match status" value="1"/>
</dbReference>
<dbReference type="PROSITE" id="PS50885">
    <property type="entry name" value="HAMP"/>
    <property type="match status" value="1"/>
</dbReference>
<dbReference type="GO" id="GO:0071111">
    <property type="term" value="F:cyclic-guanylate-specific phosphodiesterase activity"/>
    <property type="evidence" value="ECO:0007669"/>
    <property type="project" value="InterPro"/>
</dbReference>
<keyword evidence="1" id="KW-1133">Transmembrane helix</keyword>
<dbReference type="InterPro" id="IPR000160">
    <property type="entry name" value="GGDEF_dom"/>
</dbReference>
<dbReference type="CDD" id="cd01949">
    <property type="entry name" value="GGDEF"/>
    <property type="match status" value="1"/>
</dbReference>
<dbReference type="Gene3D" id="3.20.20.450">
    <property type="entry name" value="EAL domain"/>
    <property type="match status" value="1"/>
</dbReference>
<dbReference type="NCBIfam" id="TIGR00254">
    <property type="entry name" value="GGDEF"/>
    <property type="match status" value="1"/>
</dbReference>
<dbReference type="PATRIC" id="fig|626887.3.peg.1603"/>
<dbReference type="RefSeq" id="WP_004579579.1">
    <property type="nucleotide sequence ID" value="NZ_AP028878.1"/>
</dbReference>
<feature type="transmembrane region" description="Helical" evidence="1">
    <location>
        <begin position="284"/>
        <end position="307"/>
    </location>
</feature>
<dbReference type="STRING" id="626887.J057_08031"/>
<proteinExistence type="predicted"/>
<dbReference type="InterPro" id="IPR003660">
    <property type="entry name" value="HAMP_dom"/>
</dbReference>
<dbReference type="PANTHER" id="PTHR33121:SF71">
    <property type="entry name" value="OXYGEN SENSOR PROTEIN DOSP"/>
    <property type="match status" value="1"/>
</dbReference>
<dbReference type="PANTHER" id="PTHR33121">
    <property type="entry name" value="CYCLIC DI-GMP PHOSPHODIESTERASE PDEF"/>
    <property type="match status" value="1"/>
</dbReference>
<organism evidence="5 6">
    <name type="scientific">Marinobacter nanhaiticus D15-8W</name>
    <dbReference type="NCBI Taxonomy" id="626887"/>
    <lineage>
        <taxon>Bacteria</taxon>
        <taxon>Pseudomonadati</taxon>
        <taxon>Pseudomonadota</taxon>
        <taxon>Gammaproteobacteria</taxon>
        <taxon>Pseudomonadales</taxon>
        <taxon>Marinobacteraceae</taxon>
        <taxon>Marinobacter</taxon>
    </lineage>
</organism>
<keyword evidence="1" id="KW-0472">Membrane</keyword>
<dbReference type="HOGENOM" id="CLU_000445_70_46_6"/>
<evidence type="ECO:0000256" key="1">
    <source>
        <dbReference type="SAM" id="Phobius"/>
    </source>
</evidence>
<dbReference type="AlphaFoldDB" id="N6X2J7"/>
<feature type="domain" description="GGDEF" evidence="4">
    <location>
        <begin position="392"/>
        <end position="523"/>
    </location>
</feature>
<dbReference type="Gene3D" id="3.30.70.270">
    <property type="match status" value="1"/>
</dbReference>
<sequence length="799" mass="88299">MKLRLPAIGFRGRLLAAMLTLALVTSLAIAAAFMLSTFEEEQERAREQLDVAGEVVQEILQRRAQLLVNTLSVLVEDFGFKSAIATREPATITSVLENHSQRFNADLAMIIDREGNLLANLHGLVNQNRLPFDRLLQQANRHGVAADLVTLQNQAYQALMVPVQAPGLRVWLVMGFSLDDEFAGIISRLTGVDVVFQSTRLHGANKTQAASGKQGLTRFYGRTLGDGDLTPIAGDSQKTTSDSGMIGDRRYFARTAPLGKEGEAPVEALLLLDRQQALADYYRLALDLILLVLACLALAGLLALGMARALGRPVLKLTQFAGQIGEGKDPIPPGLKSRDELGKLERVLVNSVRQIRHREHRIQHEATHDSLTGLPNRSAMDAYLKTVLEQRVPGFLISLTVIGLKELSETLGYEIGDQALIATGLRLRGTVGAENMLARTGGNEFMTFLPGTDEDRLQDAIIVLKARAEESMQLDQTPLAVELSATILQLPEHARSLDDIRRRLSLTREKAAKDETRMAFYVEGGEERHLRELKIIQDLHQAIAQGQLTMVYQPKIRLDTATVVQVEALVRWQHPQLGFINPEEFISLAERSGQIHQLTEHILRQVELDGRAWQAAGMPGIGVAINLSALDLANQALPTIIEMIFADWPRPLEMLTFEITEGAAMTDTQAAVRTLGNLRQLGVKLSVDDFGTGYSSLAQMRQLPVQELKIDKSFVLRLDSTPQDQLIVKSTVDMAHGLGLSVVAEGIENEESWRLLQSWGCELAQGFFLGRPMSPEQLIDWYGTFDQRSESLADQRQRA</sequence>